<feature type="coiled-coil region" evidence="5">
    <location>
        <begin position="157"/>
        <end position="209"/>
    </location>
</feature>
<keyword evidence="2" id="KW-0645">Protease</keyword>
<comment type="similarity">
    <text evidence="1">Belongs to the peptidase C40 family.</text>
</comment>
<keyword evidence="4" id="KW-0788">Thiol protease</keyword>
<dbReference type="PANTHER" id="PTHR47359">
    <property type="entry name" value="PEPTIDOGLYCAN DL-ENDOPEPTIDASE CWLO"/>
    <property type="match status" value="1"/>
</dbReference>
<dbReference type="EC" id="3.4.-.-" evidence="9"/>
<name>A0A6B8VRR1_9CORY</name>
<protein>
    <submittedName>
        <fullName evidence="9">Endopeptidase</fullName>
        <ecNumber evidence="9">3.4.-.-</ecNumber>
    </submittedName>
</protein>
<accession>A0A6B8VRR1</accession>
<dbReference type="RefSeq" id="WP_156192072.1">
    <property type="nucleotide sequence ID" value="NZ_CP046452.1"/>
</dbReference>
<evidence type="ECO:0000256" key="6">
    <source>
        <dbReference type="SAM" id="MobiDB-lite"/>
    </source>
</evidence>
<dbReference type="EMBL" id="CP046452">
    <property type="protein sequence ID" value="QGU01695.1"/>
    <property type="molecule type" value="Genomic_DNA"/>
</dbReference>
<dbReference type="InterPro" id="IPR051794">
    <property type="entry name" value="PG_Endopeptidase_C40"/>
</dbReference>
<evidence type="ECO:0000256" key="4">
    <source>
        <dbReference type="ARBA" id="ARBA00022807"/>
    </source>
</evidence>
<dbReference type="SUPFAM" id="SSF54001">
    <property type="entry name" value="Cysteine proteinases"/>
    <property type="match status" value="1"/>
</dbReference>
<gene>
    <name evidence="9" type="ORF">CKALI_04080</name>
</gene>
<dbReference type="GO" id="GO:0006508">
    <property type="term" value="P:proteolysis"/>
    <property type="evidence" value="ECO:0007669"/>
    <property type="project" value="UniProtKB-KW"/>
</dbReference>
<keyword evidence="10" id="KW-1185">Reference proteome</keyword>
<keyword evidence="3 9" id="KW-0378">Hydrolase</keyword>
<dbReference type="Proteomes" id="UP000427071">
    <property type="component" value="Chromosome"/>
</dbReference>
<evidence type="ECO:0000256" key="1">
    <source>
        <dbReference type="ARBA" id="ARBA00007074"/>
    </source>
</evidence>
<dbReference type="KEGG" id="ckw:CKALI_04080"/>
<evidence type="ECO:0000259" key="8">
    <source>
        <dbReference type="PROSITE" id="PS51935"/>
    </source>
</evidence>
<dbReference type="Pfam" id="PF00877">
    <property type="entry name" value="NLPC_P60"/>
    <property type="match status" value="1"/>
</dbReference>
<keyword evidence="5" id="KW-0175">Coiled coil</keyword>
<dbReference type="InterPro" id="IPR038765">
    <property type="entry name" value="Papain-like_cys_pep_sf"/>
</dbReference>
<feature type="signal peptide" evidence="7">
    <location>
        <begin position="1"/>
        <end position="28"/>
    </location>
</feature>
<feature type="compositionally biased region" description="Basic and acidic residues" evidence="6">
    <location>
        <begin position="82"/>
        <end position="91"/>
    </location>
</feature>
<evidence type="ECO:0000313" key="9">
    <source>
        <dbReference type="EMBL" id="QGU01695.1"/>
    </source>
</evidence>
<proteinExistence type="inferred from homology"/>
<evidence type="ECO:0000256" key="5">
    <source>
        <dbReference type="SAM" id="Coils"/>
    </source>
</evidence>
<dbReference type="PANTHER" id="PTHR47359:SF3">
    <property type="entry name" value="NLP_P60 DOMAIN-CONTAINING PROTEIN-RELATED"/>
    <property type="match status" value="1"/>
</dbReference>
<sequence length="353" mass="37996">MALNKAACAAILAAAAVVSVGVVPSAVADPVVTSERVAPETPRDMDSLMKELSESSDKVSAQNEEFKQLQVEIEGKEKDLASVKEQARAAEEAGNAAREQEREAKKVVDKLAASKYRGSVVDPLTTVINANGPQNAIDRSAYMSAYVRKAQEALDTQREKSAEAGRLLDEAARLEAESQFQFNELEAKRTQLEKRDEELKKRIEEIKKSIDSLSPDDRSAWENKNGPVSHDLAGITSTNAEGMKALEAAMTKIGAPYGWGAAGPNQFDCSGLVVWSYAQQGKSLPRTSQAQMAGGMPVSRGDLQPGDVVGFYPGATHVGIYAGDGKIVHASDYGIPLQVVNMDSMPFYGARRY</sequence>
<evidence type="ECO:0000256" key="2">
    <source>
        <dbReference type="ARBA" id="ARBA00022670"/>
    </source>
</evidence>
<feature type="chain" id="PRO_5025376515" evidence="7">
    <location>
        <begin position="29"/>
        <end position="353"/>
    </location>
</feature>
<dbReference type="PROSITE" id="PS51935">
    <property type="entry name" value="NLPC_P60"/>
    <property type="match status" value="1"/>
</dbReference>
<organism evidence="9 10">
    <name type="scientific">Corynebacterium kalinowskii</name>
    <dbReference type="NCBI Taxonomy" id="2675216"/>
    <lineage>
        <taxon>Bacteria</taxon>
        <taxon>Bacillati</taxon>
        <taxon>Actinomycetota</taxon>
        <taxon>Actinomycetes</taxon>
        <taxon>Mycobacteriales</taxon>
        <taxon>Corynebacteriaceae</taxon>
        <taxon>Corynebacterium</taxon>
    </lineage>
</organism>
<reference evidence="10" key="1">
    <citation type="submission" date="2019-11" db="EMBL/GenBank/DDBJ databases">
        <title>Complete genome sequence of Corynebacterium kalinowskii 1959, a novel Corynebacterium species isolated from soil of a small paddock in Vilsendorf, Germany.</title>
        <authorList>
            <person name="Schaffert L."/>
            <person name="Ruwe M."/>
            <person name="Milse J."/>
            <person name="Hanuschka K."/>
            <person name="Ortseifen V."/>
            <person name="Droste J."/>
            <person name="Brandt D."/>
            <person name="Schlueter L."/>
            <person name="Kutter Y."/>
            <person name="Vinke S."/>
            <person name="Viehoefer P."/>
            <person name="Jacob L."/>
            <person name="Luebke N.-C."/>
            <person name="Schulte-Berndt E."/>
            <person name="Hain C."/>
            <person name="Linder M."/>
            <person name="Schmidt P."/>
            <person name="Wollenschlaeger L."/>
            <person name="Luttermann T."/>
            <person name="Thieme E."/>
            <person name="Hassa J."/>
            <person name="Haak M."/>
            <person name="Wittchen M."/>
            <person name="Mentz A."/>
            <person name="Persicke M."/>
            <person name="Busche T."/>
            <person name="Ruckert C."/>
        </authorList>
    </citation>
    <scope>NUCLEOTIDE SEQUENCE [LARGE SCALE GENOMIC DNA]</scope>
    <source>
        <strain evidence="10">1959</strain>
    </source>
</reference>
<dbReference type="InterPro" id="IPR000064">
    <property type="entry name" value="NLP_P60_dom"/>
</dbReference>
<dbReference type="Gene3D" id="3.90.1720.10">
    <property type="entry name" value="endopeptidase domain like (from Nostoc punctiforme)"/>
    <property type="match status" value="1"/>
</dbReference>
<feature type="region of interest" description="Disordered" evidence="6">
    <location>
        <begin position="82"/>
        <end position="103"/>
    </location>
</feature>
<dbReference type="GO" id="GO:0008234">
    <property type="term" value="F:cysteine-type peptidase activity"/>
    <property type="evidence" value="ECO:0007669"/>
    <property type="project" value="UniProtKB-KW"/>
</dbReference>
<dbReference type="AlphaFoldDB" id="A0A6B8VRR1"/>
<keyword evidence="7" id="KW-0732">Signal</keyword>
<evidence type="ECO:0000313" key="10">
    <source>
        <dbReference type="Proteomes" id="UP000427071"/>
    </source>
</evidence>
<evidence type="ECO:0000256" key="7">
    <source>
        <dbReference type="SAM" id="SignalP"/>
    </source>
</evidence>
<feature type="domain" description="NlpC/P60" evidence="8">
    <location>
        <begin position="239"/>
        <end position="353"/>
    </location>
</feature>
<evidence type="ECO:0000256" key="3">
    <source>
        <dbReference type="ARBA" id="ARBA00022801"/>
    </source>
</evidence>